<dbReference type="Gene3D" id="3.40.50.1950">
    <property type="entry name" value="Flavin prenyltransferase-like"/>
    <property type="match status" value="1"/>
</dbReference>
<feature type="binding site" evidence="5">
    <location>
        <position position="126"/>
    </location>
    <ligand>
        <name>FMN</name>
        <dbReference type="ChEBI" id="CHEBI:58210"/>
    </ligand>
</feature>
<dbReference type="EC" id="2.5.1.129" evidence="5"/>
<dbReference type="Proteomes" id="UP000596092">
    <property type="component" value="Chromosome"/>
</dbReference>
<evidence type="ECO:0000313" key="8">
    <source>
        <dbReference type="Proteomes" id="UP000596092"/>
    </source>
</evidence>
<keyword evidence="8" id="KW-1185">Reference proteome</keyword>
<dbReference type="HAMAP" id="MF_01984">
    <property type="entry name" value="ubiX_pad"/>
    <property type="match status" value="1"/>
</dbReference>
<keyword evidence="4 5" id="KW-0808">Transferase</keyword>
<feature type="binding site" evidence="5">
    <location>
        <position position="103"/>
    </location>
    <ligand>
        <name>FMN</name>
        <dbReference type="ChEBI" id="CHEBI:58210"/>
    </ligand>
</feature>
<dbReference type="NCBIfam" id="TIGR00421">
    <property type="entry name" value="ubiX_pad"/>
    <property type="match status" value="1"/>
</dbReference>
<sequence>MTADKRPRIILGITGATGMLYLPPFLRLLAAQQVEVHGIVSEAGRKVLQFELGVQPEHLAPVSRWFSHDDFFAPPASGSSLYDAMVVLPCSMGSLAAIARGYCANLLHRCADVTLKERRPLLLAVRETPLNRTHLSNMLAAHDAGATICPPMPSFYHSPQTLEDLARHFGARLCDLLGVSVDETEVKRWAQEG</sequence>
<proteinExistence type="inferred from homology"/>
<keyword evidence="1 5" id="KW-0637">Prenyltransferase</keyword>
<dbReference type="Pfam" id="PF02441">
    <property type="entry name" value="Flavoprotein"/>
    <property type="match status" value="1"/>
</dbReference>
<dbReference type="AlphaFoldDB" id="A0A7T6AQX1"/>
<organism evidence="7 8">
    <name type="scientific">Desulfobulbus oligotrophicus</name>
    <dbReference type="NCBI Taxonomy" id="1909699"/>
    <lineage>
        <taxon>Bacteria</taxon>
        <taxon>Pseudomonadati</taxon>
        <taxon>Thermodesulfobacteriota</taxon>
        <taxon>Desulfobulbia</taxon>
        <taxon>Desulfobulbales</taxon>
        <taxon>Desulfobulbaceae</taxon>
        <taxon>Desulfobulbus</taxon>
    </lineage>
</organism>
<gene>
    <name evidence="5" type="primary">ubiX</name>
    <name evidence="7" type="ORF">HP555_10445</name>
</gene>
<evidence type="ECO:0000256" key="5">
    <source>
        <dbReference type="HAMAP-Rule" id="MF_01984"/>
    </source>
</evidence>
<evidence type="ECO:0000256" key="2">
    <source>
        <dbReference type="ARBA" id="ARBA00022630"/>
    </source>
</evidence>
<comment type="catalytic activity">
    <reaction evidence="5">
        <text>dimethylallyl phosphate + FMNH2 = prenylated FMNH2 + phosphate</text>
        <dbReference type="Rhea" id="RHEA:37743"/>
        <dbReference type="ChEBI" id="CHEBI:43474"/>
        <dbReference type="ChEBI" id="CHEBI:57618"/>
        <dbReference type="ChEBI" id="CHEBI:87467"/>
        <dbReference type="ChEBI" id="CHEBI:88052"/>
        <dbReference type="EC" id="2.5.1.129"/>
    </reaction>
</comment>
<feature type="binding site" evidence="5">
    <location>
        <position position="156"/>
    </location>
    <ligand>
        <name>dimethylallyl phosphate</name>
        <dbReference type="ChEBI" id="CHEBI:88052"/>
    </ligand>
</feature>
<comment type="function">
    <text evidence="5">Flavin prenyltransferase that catalyzes the synthesis of the prenylated FMN cofactor (prenyl-FMN) for 4-hydroxy-3-polyprenylbenzoic acid decarboxylase UbiD. The prenyltransferase is metal-independent and links a dimethylallyl moiety from dimethylallyl monophosphate (DMAP) to the flavin N5 and C6 atoms of FMN.</text>
</comment>
<feature type="domain" description="Flavoprotein" evidence="6">
    <location>
        <begin position="8"/>
        <end position="168"/>
    </location>
</feature>
<feature type="binding site" evidence="5">
    <location>
        <position position="41"/>
    </location>
    <ligand>
        <name>FMN</name>
        <dbReference type="ChEBI" id="CHEBI:58210"/>
    </ligand>
</feature>
<evidence type="ECO:0000313" key="7">
    <source>
        <dbReference type="EMBL" id="QQG66248.1"/>
    </source>
</evidence>
<dbReference type="KEGG" id="dog:HP555_10445"/>
<dbReference type="InterPro" id="IPR003382">
    <property type="entry name" value="Flavoprotein"/>
</dbReference>
<feature type="binding site" evidence="5">
    <location>
        <begin position="91"/>
        <end position="94"/>
    </location>
    <ligand>
        <name>FMN</name>
        <dbReference type="ChEBI" id="CHEBI:58210"/>
    </ligand>
</feature>
<dbReference type="SUPFAM" id="SSF52507">
    <property type="entry name" value="Homo-oligomeric flavin-containing Cys decarboxylases, HFCD"/>
    <property type="match status" value="1"/>
</dbReference>
<reference evidence="7 8" key="1">
    <citation type="submission" date="2020-05" db="EMBL/GenBank/DDBJ databases">
        <title>Complete genome of Desulfobulbus oligotrophicus.</title>
        <authorList>
            <person name="Podar M."/>
        </authorList>
    </citation>
    <scope>NUCLEOTIDE SEQUENCE [LARGE SCALE GENOMIC DNA]</scope>
    <source>
        <strain evidence="7 8">Prop6</strain>
    </source>
</reference>
<dbReference type="InterPro" id="IPR004507">
    <property type="entry name" value="UbiX-like"/>
</dbReference>
<protein>
    <recommendedName>
        <fullName evidence="5">Flavin prenyltransferase UbiX</fullName>
        <ecNumber evidence="5">2.5.1.129</ecNumber>
    </recommendedName>
</protein>
<keyword evidence="3 5" id="KW-0288">FMN</keyword>
<evidence type="ECO:0000256" key="1">
    <source>
        <dbReference type="ARBA" id="ARBA00022602"/>
    </source>
</evidence>
<evidence type="ECO:0000256" key="4">
    <source>
        <dbReference type="ARBA" id="ARBA00022679"/>
    </source>
</evidence>
<feature type="binding site" evidence="5">
    <location>
        <begin position="15"/>
        <end position="17"/>
    </location>
    <ligand>
        <name>FMN</name>
        <dbReference type="ChEBI" id="CHEBI:58210"/>
    </ligand>
</feature>
<evidence type="ECO:0000259" key="6">
    <source>
        <dbReference type="Pfam" id="PF02441"/>
    </source>
</evidence>
<dbReference type="InterPro" id="IPR036551">
    <property type="entry name" value="Flavin_trans-like"/>
</dbReference>
<name>A0A7T6AQX1_9BACT</name>
<dbReference type="GO" id="GO:0106141">
    <property type="term" value="F:flavin prenyltransferase activity"/>
    <property type="evidence" value="ECO:0007669"/>
    <property type="project" value="UniProtKB-EC"/>
</dbReference>
<keyword evidence="2 5" id="KW-0285">Flavoprotein</keyword>
<comment type="similarity">
    <text evidence="5">Belongs to the UbiX/PAD1 family.</text>
</comment>
<dbReference type="RefSeq" id="WP_199262227.1">
    <property type="nucleotide sequence ID" value="NZ_CP054140.1"/>
</dbReference>
<accession>A0A7T6AQX1</accession>
<evidence type="ECO:0000256" key="3">
    <source>
        <dbReference type="ARBA" id="ARBA00022643"/>
    </source>
</evidence>
<feature type="binding site" evidence="5">
    <location>
        <position position="172"/>
    </location>
    <ligand>
        <name>dimethylallyl phosphate</name>
        <dbReference type="ChEBI" id="CHEBI:88052"/>
    </ligand>
</feature>
<dbReference type="EMBL" id="CP054140">
    <property type="protein sequence ID" value="QQG66248.1"/>
    <property type="molecule type" value="Genomic_DNA"/>
</dbReference>